<feature type="transmembrane region" description="Helical" evidence="1">
    <location>
        <begin position="420"/>
        <end position="440"/>
    </location>
</feature>
<reference evidence="3" key="1">
    <citation type="submission" date="2016-10" db="EMBL/GenBank/DDBJ databases">
        <authorList>
            <person name="Varghese N."/>
            <person name="Submissions S."/>
        </authorList>
    </citation>
    <scope>NUCLEOTIDE SEQUENCE [LARGE SCALE GENOMIC DNA]</scope>
    <source>
        <strain evidence="3">DS-12</strain>
    </source>
</reference>
<gene>
    <name evidence="2" type="ORF">SAMN05421741_101164</name>
</gene>
<keyword evidence="3" id="KW-1185">Reference proteome</keyword>
<feature type="transmembrane region" description="Helical" evidence="1">
    <location>
        <begin position="303"/>
        <end position="323"/>
    </location>
</feature>
<organism evidence="2 3">
    <name type="scientific">Paenimyroides ummariense</name>
    <dbReference type="NCBI Taxonomy" id="913024"/>
    <lineage>
        <taxon>Bacteria</taxon>
        <taxon>Pseudomonadati</taxon>
        <taxon>Bacteroidota</taxon>
        <taxon>Flavobacteriia</taxon>
        <taxon>Flavobacteriales</taxon>
        <taxon>Flavobacteriaceae</taxon>
        <taxon>Paenimyroides</taxon>
    </lineage>
</organism>
<feature type="transmembrane region" description="Helical" evidence="1">
    <location>
        <begin position="375"/>
        <end position="399"/>
    </location>
</feature>
<feature type="transmembrane region" description="Helical" evidence="1">
    <location>
        <begin position="136"/>
        <end position="156"/>
    </location>
</feature>
<dbReference type="STRING" id="913024.SAMN05421741_101164"/>
<feature type="transmembrane region" description="Helical" evidence="1">
    <location>
        <begin position="63"/>
        <end position="81"/>
    </location>
</feature>
<evidence type="ECO:0000313" key="3">
    <source>
        <dbReference type="Proteomes" id="UP000199036"/>
    </source>
</evidence>
<keyword evidence="1" id="KW-1133">Transmembrane helix</keyword>
<feature type="transmembrane region" description="Helical" evidence="1">
    <location>
        <begin position="168"/>
        <end position="185"/>
    </location>
</feature>
<dbReference type="Pfam" id="PF18940">
    <property type="entry name" value="DUF5687"/>
    <property type="match status" value="1"/>
</dbReference>
<feature type="transmembrane region" description="Helical" evidence="1">
    <location>
        <begin position="21"/>
        <end position="43"/>
    </location>
</feature>
<accession>A0A1I4WBY8</accession>
<keyword evidence="1" id="KW-0812">Transmembrane</keyword>
<dbReference type="InterPro" id="IPR043742">
    <property type="entry name" value="DUF5687"/>
</dbReference>
<dbReference type="Proteomes" id="UP000199036">
    <property type="component" value="Unassembled WGS sequence"/>
</dbReference>
<dbReference type="AlphaFoldDB" id="A0A1I4WBY8"/>
<evidence type="ECO:0000256" key="1">
    <source>
        <dbReference type="SAM" id="Phobius"/>
    </source>
</evidence>
<protein>
    <recommendedName>
        <fullName evidence="4">ABC-2 type transport system permease protein</fullName>
    </recommendedName>
</protein>
<dbReference type="OrthoDB" id="1014144at2"/>
<evidence type="ECO:0000313" key="2">
    <source>
        <dbReference type="EMBL" id="SFN11228.1"/>
    </source>
</evidence>
<feature type="transmembrane region" description="Helical" evidence="1">
    <location>
        <begin position="102"/>
        <end position="130"/>
    </location>
</feature>
<evidence type="ECO:0008006" key="4">
    <source>
        <dbReference type="Google" id="ProtNLM"/>
    </source>
</evidence>
<feature type="transmembrane region" description="Helical" evidence="1">
    <location>
        <begin position="276"/>
        <end position="297"/>
    </location>
</feature>
<keyword evidence="1" id="KW-0472">Membrane</keyword>
<feature type="transmembrane region" description="Helical" evidence="1">
    <location>
        <begin position="446"/>
        <end position="463"/>
    </location>
</feature>
<feature type="transmembrane region" description="Helical" evidence="1">
    <location>
        <begin position="349"/>
        <end position="369"/>
    </location>
</feature>
<name>A0A1I4WBY8_9FLAO</name>
<dbReference type="RefSeq" id="WP_091517578.1">
    <property type="nucleotide sequence ID" value="NZ_FOVI01000001.1"/>
</dbReference>
<sequence length="487" mass="56184">MTFKQLANLEWKGMKRKGGMAQSIIMAIGKGYFGVCYLIIMTIMTPGLFKFSEEEGLDPFQGFFKYAIYLWLGDLVIRYFFQKMPTTLVKPLLIQNVRKKTIVNYCLTKSALSFFNFVNLFMGVALLLLLVLDYKVGFVASFLFALSFTIFFWANNFLVQLLNHVNKFALPFLVVFAGVLALDYFKFVEVTAYTKYFFEALYNYPFLIVVVAAYLIALLVACYRFYFKNLSLDSTVVVKKETYKYYDLNFLNRFGRLAPFLKLDLKLLTRNKRTRTVLMMSALFLLYGLIFFTMDMYKSNDFFTILAAIMITGGFMMLFGQYVPSWDSSYYPLMMTQNIPYRTYLESKWLVMVLGTLVSTVLASFYLFFGLQTYLIIVAVGFYNIGWNCYMSLITGAFVRSKIDLSSNKNAFGDSKAFSVQTLLLSIPTLAIPMVLYLILNTFLPFNTAIIVFIAIGLVGILLKKPMFNLIENLYKSQKYKTIKAYK</sequence>
<dbReference type="EMBL" id="FOVI01000001">
    <property type="protein sequence ID" value="SFN11228.1"/>
    <property type="molecule type" value="Genomic_DNA"/>
</dbReference>
<proteinExistence type="predicted"/>
<feature type="transmembrane region" description="Helical" evidence="1">
    <location>
        <begin position="205"/>
        <end position="226"/>
    </location>
</feature>